<comment type="caution">
    <text evidence="5">The sequence shown here is derived from an EMBL/GenBank/DDBJ whole genome shotgun (WGS) entry which is preliminary data.</text>
</comment>
<name>M0A127_9EURY</name>
<sequence length="215" mass="23202">MKSVRVSLGYDEEAAAPFLEQLYSSPDIEREVILGGQTANGVETITSFVEGDSDAYESILESLETVLEYDIAQTSGGFFLYLRRELEAGGLSLLGALSQETVVVVPPIEIRSDRTIRLTVVGHPADLAGVLEELSDGVTVDVLWASNRVTMAGGAVSDRQVTALQMARELGFYEIPRRNGIEAVADELDCAVSTASELLRRGEANAVEYVLDSAR</sequence>
<evidence type="ECO:0000259" key="4">
    <source>
        <dbReference type="Pfam" id="PF24278"/>
    </source>
</evidence>
<dbReference type="PANTHER" id="PTHR34236:SF1">
    <property type="entry name" value="DIMETHYL SULFOXIDE REDUCTASE TRANSCRIPTIONAL ACTIVATOR"/>
    <property type="match status" value="1"/>
</dbReference>
<dbReference type="InterPro" id="IPR007050">
    <property type="entry name" value="HTH_bacterioopsin"/>
</dbReference>
<feature type="domain" description="HTH bat-type" evidence="3">
    <location>
        <begin position="157"/>
        <end position="204"/>
    </location>
</feature>
<dbReference type="RefSeq" id="WP_006652907.1">
    <property type="nucleotide sequence ID" value="NZ_AOIM01000021.1"/>
</dbReference>
<evidence type="ECO:0000313" key="5">
    <source>
        <dbReference type="EMBL" id="ELY92334.1"/>
    </source>
</evidence>
<dbReference type="AlphaFoldDB" id="M0A127"/>
<dbReference type="PATRIC" id="fig|1227493.4.peg.1679"/>
<protein>
    <submittedName>
        <fullName evidence="5">Bacterio-opsin activator HTH domain-containing protein</fullName>
    </submittedName>
</protein>
<dbReference type="PANTHER" id="PTHR34236">
    <property type="entry name" value="DIMETHYL SULFOXIDE REDUCTASE TRANSCRIPTIONAL ACTIVATOR"/>
    <property type="match status" value="1"/>
</dbReference>
<evidence type="ECO:0000259" key="3">
    <source>
        <dbReference type="Pfam" id="PF04967"/>
    </source>
</evidence>
<keyword evidence="2" id="KW-0804">Transcription</keyword>
<gene>
    <name evidence="5" type="ORF">C483_08477</name>
</gene>
<dbReference type="Pfam" id="PF04967">
    <property type="entry name" value="HTH_10"/>
    <property type="match status" value="1"/>
</dbReference>
<evidence type="ECO:0000313" key="6">
    <source>
        <dbReference type="Proteomes" id="UP000011519"/>
    </source>
</evidence>
<keyword evidence="6" id="KW-1185">Reference proteome</keyword>
<feature type="domain" description="HVO-0513-like N-terminal" evidence="4">
    <location>
        <begin position="17"/>
        <end position="143"/>
    </location>
</feature>
<keyword evidence="1" id="KW-0805">Transcription regulation</keyword>
<evidence type="ECO:0000256" key="2">
    <source>
        <dbReference type="ARBA" id="ARBA00023163"/>
    </source>
</evidence>
<dbReference type="Pfam" id="PF24278">
    <property type="entry name" value="HVO_0513_N"/>
    <property type="match status" value="1"/>
</dbReference>
<accession>M0A127</accession>
<dbReference type="EMBL" id="AOIM01000021">
    <property type="protein sequence ID" value="ELY92334.1"/>
    <property type="molecule type" value="Genomic_DNA"/>
</dbReference>
<proteinExistence type="predicted"/>
<dbReference type="InterPro" id="IPR056493">
    <property type="entry name" value="HVO_0513_N"/>
</dbReference>
<dbReference type="OrthoDB" id="27447at2157"/>
<organism evidence="5 6">
    <name type="scientific">Natrialba hulunbeirensis JCM 10989</name>
    <dbReference type="NCBI Taxonomy" id="1227493"/>
    <lineage>
        <taxon>Archaea</taxon>
        <taxon>Methanobacteriati</taxon>
        <taxon>Methanobacteriota</taxon>
        <taxon>Stenosarchaea group</taxon>
        <taxon>Halobacteria</taxon>
        <taxon>Halobacteriales</taxon>
        <taxon>Natrialbaceae</taxon>
        <taxon>Natrialba</taxon>
    </lineage>
</organism>
<dbReference type="STRING" id="1227493.C483_08477"/>
<dbReference type="Proteomes" id="UP000011519">
    <property type="component" value="Unassembled WGS sequence"/>
</dbReference>
<reference evidence="5 6" key="1">
    <citation type="journal article" date="2014" name="PLoS Genet.">
        <title>Phylogenetically driven sequencing of extremely halophilic archaea reveals strategies for static and dynamic osmo-response.</title>
        <authorList>
            <person name="Becker E.A."/>
            <person name="Seitzer P.M."/>
            <person name="Tritt A."/>
            <person name="Larsen D."/>
            <person name="Krusor M."/>
            <person name="Yao A.I."/>
            <person name="Wu D."/>
            <person name="Madern D."/>
            <person name="Eisen J.A."/>
            <person name="Darling A.E."/>
            <person name="Facciotti M.T."/>
        </authorList>
    </citation>
    <scope>NUCLEOTIDE SEQUENCE [LARGE SCALE GENOMIC DNA]</scope>
    <source>
        <strain evidence="5 6">JCM 10989</strain>
    </source>
</reference>
<evidence type="ECO:0000256" key="1">
    <source>
        <dbReference type="ARBA" id="ARBA00023015"/>
    </source>
</evidence>